<reference evidence="19 20" key="1">
    <citation type="submission" date="2024-11" db="EMBL/GenBank/DDBJ databases">
        <title>Adaptive evolution of stress response genes in parasites aligns with host niche diversity.</title>
        <authorList>
            <person name="Hahn C."/>
            <person name="Resl P."/>
        </authorList>
    </citation>
    <scope>NUCLEOTIDE SEQUENCE [LARGE SCALE GENOMIC DNA]</scope>
    <source>
        <strain evidence="19">EGGRZ-B1_66</strain>
        <tissue evidence="19">Body</tissue>
    </source>
</reference>
<keyword evidence="11" id="KW-0406">Ion transport</keyword>
<dbReference type="PRINTS" id="PR00167">
    <property type="entry name" value="CACHANNEL"/>
</dbReference>
<evidence type="ECO:0000256" key="14">
    <source>
        <dbReference type="PIRSR" id="PIRSR602077-1"/>
    </source>
</evidence>
<keyword evidence="8 14" id="KW-0106">Calcium</keyword>
<feature type="domain" description="Voltage-dependent calcium channel alpha-1 subunit IQ" evidence="18">
    <location>
        <begin position="1548"/>
        <end position="1582"/>
    </location>
</feature>
<evidence type="ECO:0000256" key="9">
    <source>
        <dbReference type="ARBA" id="ARBA00022882"/>
    </source>
</evidence>
<evidence type="ECO:0000313" key="20">
    <source>
        <dbReference type="Proteomes" id="UP001626550"/>
    </source>
</evidence>
<dbReference type="InterPro" id="IPR005821">
    <property type="entry name" value="Ion_trans_dom"/>
</dbReference>
<keyword evidence="3 15" id="KW-0109">Calcium transport</keyword>
<keyword evidence="10 17" id="KW-1133">Transmembrane helix</keyword>
<dbReference type="Pfam" id="PF00520">
    <property type="entry name" value="Ion_trans"/>
    <property type="match status" value="4"/>
</dbReference>
<evidence type="ECO:0000256" key="12">
    <source>
        <dbReference type="ARBA" id="ARBA00023136"/>
    </source>
</evidence>
<feature type="transmembrane region" description="Helical" evidence="17">
    <location>
        <begin position="330"/>
        <end position="355"/>
    </location>
</feature>
<gene>
    <name evidence="19" type="primary">CACNA1C_1</name>
    <name evidence="19" type="ORF">Ciccas_000179</name>
</gene>
<evidence type="ECO:0000256" key="6">
    <source>
        <dbReference type="ARBA" id="ARBA00022723"/>
    </source>
</evidence>
<dbReference type="FunFam" id="1.20.120.350:FF:000006">
    <property type="entry name" value="Voltage-dependent L-type calcium channel subunit alpha"/>
    <property type="match status" value="1"/>
</dbReference>
<dbReference type="GO" id="GO:0046872">
    <property type="term" value="F:metal ion binding"/>
    <property type="evidence" value="ECO:0007669"/>
    <property type="project" value="UniProtKB-KW"/>
</dbReference>
<feature type="transmembrane region" description="Helical" evidence="17">
    <location>
        <begin position="1051"/>
        <end position="1076"/>
    </location>
</feature>
<dbReference type="Proteomes" id="UP001626550">
    <property type="component" value="Unassembled WGS sequence"/>
</dbReference>
<dbReference type="InterPro" id="IPR050599">
    <property type="entry name" value="VDCC_alpha-1_subunit"/>
</dbReference>
<comment type="caution">
    <text evidence="19">The sequence shown here is derived from an EMBL/GenBank/DDBJ whole genome shotgun (WGS) entry which is preliminary data.</text>
</comment>
<feature type="transmembrane region" description="Helical" evidence="17">
    <location>
        <begin position="457"/>
        <end position="478"/>
    </location>
</feature>
<evidence type="ECO:0000256" key="8">
    <source>
        <dbReference type="ARBA" id="ARBA00022837"/>
    </source>
</evidence>
<feature type="transmembrane region" description="Helical" evidence="17">
    <location>
        <begin position="591"/>
        <end position="615"/>
    </location>
</feature>
<feature type="transmembrane region" description="Helical" evidence="17">
    <location>
        <begin position="848"/>
        <end position="868"/>
    </location>
</feature>
<feature type="transmembrane region" description="Helical" evidence="17">
    <location>
        <begin position="1263"/>
        <end position="1281"/>
    </location>
</feature>
<dbReference type="InterPro" id="IPR031649">
    <property type="entry name" value="GPHH_dom"/>
</dbReference>
<feature type="transmembrane region" description="Helical" evidence="17">
    <location>
        <begin position="944"/>
        <end position="963"/>
    </location>
</feature>
<dbReference type="FunFam" id="1.10.287.70:FF:000107">
    <property type="entry name" value="Voltage-dependent L-type calcium channel subunit alpha"/>
    <property type="match status" value="1"/>
</dbReference>
<feature type="transmembrane region" description="Helical" evidence="17">
    <location>
        <begin position="140"/>
        <end position="158"/>
    </location>
</feature>
<feature type="transmembrane region" description="Helical" evidence="17">
    <location>
        <begin position="300"/>
        <end position="324"/>
    </location>
</feature>
<dbReference type="EMBL" id="JBJKFK010000009">
    <property type="protein sequence ID" value="KAL3321146.1"/>
    <property type="molecule type" value="Genomic_DNA"/>
</dbReference>
<keyword evidence="4 15" id="KW-0107">Calcium channel</keyword>
<name>A0ABD2QR14_9PLAT</name>
<organism evidence="19 20">
    <name type="scientific">Cichlidogyrus casuarinus</name>
    <dbReference type="NCBI Taxonomy" id="1844966"/>
    <lineage>
        <taxon>Eukaryota</taxon>
        <taxon>Metazoa</taxon>
        <taxon>Spiralia</taxon>
        <taxon>Lophotrochozoa</taxon>
        <taxon>Platyhelminthes</taxon>
        <taxon>Monogenea</taxon>
        <taxon>Monopisthocotylea</taxon>
        <taxon>Dactylogyridea</taxon>
        <taxon>Ancyrocephalidae</taxon>
        <taxon>Cichlidogyrus</taxon>
    </lineage>
</organism>
<feature type="transmembrane region" description="Helical" evidence="17">
    <location>
        <begin position="806"/>
        <end position="828"/>
    </location>
</feature>
<feature type="transmembrane region" description="Helical" evidence="17">
    <location>
        <begin position="664"/>
        <end position="686"/>
    </location>
</feature>
<dbReference type="Gene3D" id="1.20.120.350">
    <property type="entry name" value="Voltage-gated potassium channels. Chain C"/>
    <property type="match status" value="4"/>
</dbReference>
<feature type="compositionally biased region" description="Basic and acidic residues" evidence="16">
    <location>
        <begin position="725"/>
        <end position="735"/>
    </location>
</feature>
<accession>A0ABD2QR14</accession>
<dbReference type="SUPFAM" id="SSF81324">
    <property type="entry name" value="Voltage-gated potassium channels"/>
    <property type="match status" value="4"/>
</dbReference>
<keyword evidence="12 17" id="KW-0472">Membrane</keyword>
<keyword evidence="7" id="KW-0677">Repeat</keyword>
<dbReference type="FunFam" id="1.10.287.70:FF:000117">
    <property type="entry name" value="Voltage-gated Ca2+ channel, alpha subunit"/>
    <property type="match status" value="1"/>
</dbReference>
<comment type="similarity">
    <text evidence="15">Belongs to the calcium channel alpha-1 subunit (TC 1.A.1.11) family.</text>
</comment>
<evidence type="ECO:0000256" key="17">
    <source>
        <dbReference type="SAM" id="Phobius"/>
    </source>
</evidence>
<sequence length="1798" mass="205344">MLDPGAVQNPWAAPSGTGGGGAGFHNLHNRSMIADLALAALKEKGQDKRRFHFKIPTFNPDRSLFFLKKSNPLRRHCLNIVDSSTGYNTAWIILILLFDKLVHVLEYMENVFVYVFTVETVLKIIAYGLVLHPTAYLKNFWNILDFAIVVTGLLDYAMQSFKMNVKAMRAFRVLRPLRLVSGMPSLQVVLNSILMALVPLLHIGLLVLFVIILYAILGLELFNGKLHKTCYHNFTSEGINFYKMMSDPRPCTEEASSIGFKCSGLKTGYICMDSIKDKNLLQQPERYIGPQYGYVSFDNIFYSMLTVFVCITMEGWTDTAYYITDSVGSWWPWLYFVSMILLGSFFVMNLVLGVLSGEFSKEKEKIDRKELFQKQRQERRDQQDYNGYKEWIEFADELSDSESDDESAESGDSMMSQSLMEADLDPSEMNIEDLAKTKFHATFRRLKKFRKRLKRTVNAFLNSRECFVLILLLVFLNTAVLVSEHHGQPEWLDDFQNTANILFVTLFTLEMLIKMAAQGPMNYFSKIFNRLDFVIVVLSLLELILNRVKLMDPLGLSVLRCARLLRIFKFTQFWGSLRSLVTKLLKSVKSIASLLLLLFLFILIFSLLGMQLFGGRFNFENREKPRANFDGAIQAMLTVFQILTGEDWNTVMYNGMLAYSRFNIFFQAMVIIYFIALFVCGNYILLNVFLAIAVDNLNDDDDDEEEAGGDKSGEAGGGEELDGGEPEKKSAMDHIKPKETKIDYTNFQSQTYEQMFAENEIEVDPLEAAKEQAAKEAAKSNKTIPPYISFFLFSDTNKFRVFCHNLVCSSYFNNMILLSILISSALLAAEDPVNPESQMNRTLEIFDLIFTAIFTIEICLKMIAYGALLHPGCFCRNAFNMLDLFVVVIALVSALMVNRDSSISAIKILRVIRVLRPLRAINRAKGLKHVVQCVIVAVKSIGNIILVTFLLMFMFAVIGVQLFKGRFNYCNDKSRLLEKTCNGNFTDEDDKIVSREWNQPDFNFDNVGHALLTLFATSTFEGWPLFLTMAIDSVQKENHGPQLNNRRYLALFFILYIIVIAFFMVNIFVGFVIVTFQREGEAEYRNCELNKNQRKCIEYALKARPIRRYIPKGHLQYKIWSIVVSKKFETLISLAILINTILLACKHDNQSIEFNHVTEGINHFFTAAFTLEMILKLCAYSFRHYVSDPWNIMDAFIVFGSLIEIVMLIVQNANNKEPSNNDQKNSVNIAFMRLFRVMRLVKLLNREESIRKLLWTFVKSIRALPYVAMLIALIFFIYAVIGMQQFGRIEYAWNPTENSERPVINEHNNFKNFFYAILVLFRSSTGEAWQDIMMSARNSPKVKCIDKSKLENSCGNWITYPYFISFYIMCSFLIINLFVAVIMDNFDYLTRDWSILGPHHLDEFVTKWAEYDPDAKGRVRHLDVVTMLGKINPPLGFGSMCPHTRACHVSHLLSDAPVQVSWSRDSGELKPQKLVRMNMPLQSDGTVFFNATLFALVRRNLKIKVPDDGKDKDKSLDQLNEELRGVIKKIWKRTSPKLLDQIIPPKNSDVVTVGKFYATFLIQNWFRDWQKRRMVQKDTRFIPQILAGERSMPHQPTIVGFPRRCSSDLTGDEIQRTGVPTKDTGGLFGRTLAEWTKRRTSKKVAEKNKASERQAMLSLGLTNVMNGTIGPKPFTIANDAQYFTPSNYVPQNGPHPAVIALAANEMANKKAFDKAAFVPNNEKPVVSVCPAVDAEAQDEAPPGLGSNIMNFIRNSVSGPPVEHNPNRLSDEAEMEMARNMFAAARRQSRLHPEDGDFM</sequence>
<dbReference type="Gene3D" id="6.10.250.2500">
    <property type="match status" value="1"/>
</dbReference>
<evidence type="ECO:0000256" key="13">
    <source>
        <dbReference type="ARBA" id="ARBA00023303"/>
    </source>
</evidence>
<proteinExistence type="inferred from homology"/>
<feature type="binding site" evidence="14">
    <location>
        <position position="1021"/>
    </location>
    <ligand>
        <name>Ca(2+)</name>
        <dbReference type="ChEBI" id="CHEBI:29108"/>
    </ligand>
</feature>
<keyword evidence="6 14" id="KW-0479">Metal-binding</keyword>
<evidence type="ECO:0000259" key="18">
    <source>
        <dbReference type="SMART" id="SM01062"/>
    </source>
</evidence>
<evidence type="ECO:0000256" key="15">
    <source>
        <dbReference type="RuleBase" id="RU003808"/>
    </source>
</evidence>
<evidence type="ECO:0000256" key="4">
    <source>
        <dbReference type="ARBA" id="ARBA00022673"/>
    </source>
</evidence>
<dbReference type="FunFam" id="1.10.287.70:FF:000007">
    <property type="entry name" value="Voltage-dependent L-type calcium channel subunit alpha"/>
    <property type="match status" value="1"/>
</dbReference>
<dbReference type="InterPro" id="IPR014873">
    <property type="entry name" value="VDCC_a1su_IQ"/>
</dbReference>
<dbReference type="Gene3D" id="1.10.287.70">
    <property type="match status" value="4"/>
</dbReference>
<dbReference type="GO" id="GO:0034702">
    <property type="term" value="C:monoatomic ion channel complex"/>
    <property type="evidence" value="ECO:0007669"/>
    <property type="project" value="UniProtKB-KW"/>
</dbReference>
<evidence type="ECO:0000256" key="16">
    <source>
        <dbReference type="SAM" id="MobiDB-lite"/>
    </source>
</evidence>
<dbReference type="Pfam" id="PF16905">
    <property type="entry name" value="GPHH"/>
    <property type="match status" value="1"/>
</dbReference>
<dbReference type="Gene3D" id="6.10.250.2180">
    <property type="match status" value="1"/>
</dbReference>
<evidence type="ECO:0000256" key="11">
    <source>
        <dbReference type="ARBA" id="ARBA00023065"/>
    </source>
</evidence>
<evidence type="ECO:0000256" key="2">
    <source>
        <dbReference type="ARBA" id="ARBA00022448"/>
    </source>
</evidence>
<keyword evidence="9 15" id="KW-0851">Voltage-gated channel</keyword>
<feature type="transmembrane region" description="Helical" evidence="17">
    <location>
        <begin position="1360"/>
        <end position="1383"/>
    </location>
</feature>
<feature type="binding site" evidence="14">
    <location>
        <position position="646"/>
    </location>
    <ligand>
        <name>Ca(2+)</name>
        <dbReference type="ChEBI" id="CHEBI:29108"/>
    </ligand>
</feature>
<dbReference type="InterPro" id="IPR027359">
    <property type="entry name" value="Volt_channel_dom_sf"/>
</dbReference>
<evidence type="ECO:0000313" key="19">
    <source>
        <dbReference type="EMBL" id="KAL3321146.1"/>
    </source>
</evidence>
<keyword evidence="5 17" id="KW-0812">Transmembrane</keyword>
<feature type="transmembrane region" description="Helical" evidence="17">
    <location>
        <begin position="880"/>
        <end position="897"/>
    </location>
</feature>
<evidence type="ECO:0000256" key="5">
    <source>
        <dbReference type="ARBA" id="ARBA00022692"/>
    </source>
</evidence>
<dbReference type="SMART" id="SM01062">
    <property type="entry name" value="Ca_chan_IQ"/>
    <property type="match status" value="1"/>
</dbReference>
<dbReference type="InterPro" id="IPR002077">
    <property type="entry name" value="VDCCAlpha1"/>
</dbReference>
<comment type="subcellular location">
    <subcellularLocation>
        <location evidence="1 15">Membrane</location>
        <topology evidence="1 15">Multi-pass membrane protein</topology>
    </subcellularLocation>
</comment>
<dbReference type="Pfam" id="PF08763">
    <property type="entry name" value="Ca_chan_IQ"/>
    <property type="match status" value="1"/>
</dbReference>
<dbReference type="PANTHER" id="PTHR45628">
    <property type="entry name" value="VOLTAGE-DEPENDENT CALCIUM CHANNEL TYPE A SUBUNIT ALPHA-1"/>
    <property type="match status" value="1"/>
</dbReference>
<feature type="transmembrane region" description="Helical" evidence="17">
    <location>
        <begin position="111"/>
        <end position="134"/>
    </location>
</feature>
<keyword evidence="13" id="KW-0407">Ion channel</keyword>
<protein>
    <submittedName>
        <fullName evidence="19">Voltage-dependent L-type calcium channel subunit alpha-1C</fullName>
    </submittedName>
</protein>
<evidence type="ECO:0000256" key="3">
    <source>
        <dbReference type="ARBA" id="ARBA00022568"/>
    </source>
</evidence>
<keyword evidence="2" id="KW-0813">Transport</keyword>
<evidence type="ECO:0000256" key="10">
    <source>
        <dbReference type="ARBA" id="ARBA00022989"/>
    </source>
</evidence>
<evidence type="ECO:0000256" key="7">
    <source>
        <dbReference type="ARBA" id="ARBA00022737"/>
    </source>
</evidence>
<dbReference type="GO" id="GO:0005245">
    <property type="term" value="F:voltage-gated calcium channel activity"/>
    <property type="evidence" value="ECO:0007669"/>
    <property type="project" value="UniProtKB-ARBA"/>
</dbReference>
<evidence type="ECO:0000256" key="1">
    <source>
        <dbReference type="ARBA" id="ARBA00004141"/>
    </source>
</evidence>
<keyword evidence="20" id="KW-1185">Reference proteome</keyword>
<feature type="transmembrane region" description="Helical" evidence="17">
    <location>
        <begin position="203"/>
        <end position="222"/>
    </location>
</feature>
<dbReference type="PANTHER" id="PTHR45628:SF1">
    <property type="entry name" value="VOLTAGE-DEPENDENT CALCIUM CHANNEL TYPE D SUBUNIT ALPHA-1"/>
    <property type="match status" value="1"/>
</dbReference>
<feature type="transmembrane region" description="Helical" evidence="17">
    <location>
        <begin position="498"/>
        <end position="515"/>
    </location>
</feature>
<feature type="binding site" evidence="14">
    <location>
        <position position="314"/>
    </location>
    <ligand>
        <name>Ca(2+)</name>
        <dbReference type="ChEBI" id="CHEBI:29108"/>
    </ligand>
</feature>
<feature type="region of interest" description="Disordered" evidence="16">
    <location>
        <begin position="701"/>
        <end position="735"/>
    </location>
</feature>